<name>A0A0H5QMU5_9ZZZZ</name>
<dbReference type="EMBL" id="LN853931">
    <property type="protein sequence ID" value="CRY97097.1"/>
    <property type="molecule type" value="Genomic_DNA"/>
</dbReference>
<dbReference type="AlphaFoldDB" id="A0A0H5QMU5"/>
<accession>A0A0H5QMU5</accession>
<reference evidence="1" key="2">
    <citation type="submission" date="2015-07" db="EMBL/GenBank/DDBJ databases">
        <title>Plasmids, circular viruses and viroids from rat gut.</title>
        <authorList>
            <person name="Jorgensen T.J."/>
            <person name="Hansen M.A."/>
            <person name="Xu Z."/>
            <person name="Tabak M.A."/>
            <person name="Sorensen S.J."/>
            <person name="Hansen L.H."/>
        </authorList>
    </citation>
    <scope>NUCLEOTIDE SEQUENCE</scope>
    <source>
        <plasmid evidence="1">pRGFK1370</plasmid>
    </source>
</reference>
<protein>
    <submittedName>
        <fullName evidence="1">Uncharacterized protein</fullName>
    </submittedName>
</protein>
<geneLocation type="plasmid" evidence="1">
    <name>pRGFK1370</name>
</geneLocation>
<reference evidence="1" key="1">
    <citation type="submission" date="2015-06" db="EMBL/GenBank/DDBJ databases">
        <authorList>
            <person name="Joergensen T."/>
        </authorList>
    </citation>
    <scope>NUCLEOTIDE SEQUENCE</scope>
    <source>
        <plasmid evidence="1">pRGFK1370</plasmid>
    </source>
</reference>
<evidence type="ECO:0000313" key="1">
    <source>
        <dbReference type="EMBL" id="CRY97097.1"/>
    </source>
</evidence>
<sequence>MALLWQKKIRPLLLKYQDKEEPPRYRGGSFACFVLRCAIFLLRCAIYQLPKQYRGTELRVSPCIVWGLAAEVGGLPCSGRRVVECGRVQVRPRPPPCGLSPRPVGGAAKWLEPTLDGQFR</sequence>
<organism evidence="1">
    <name type="scientific">uncultured prokaryote</name>
    <dbReference type="NCBI Taxonomy" id="198431"/>
    <lineage>
        <taxon>unclassified sequences</taxon>
        <taxon>environmental samples</taxon>
    </lineage>
</organism>
<proteinExistence type="predicted"/>
<keyword evidence="1" id="KW-0614">Plasmid</keyword>